<reference evidence="2" key="1">
    <citation type="journal article" date="2021" name="Nat. Commun.">
        <title>Genetic determinants of endophytism in the Arabidopsis root mycobiome.</title>
        <authorList>
            <person name="Mesny F."/>
            <person name="Miyauchi S."/>
            <person name="Thiergart T."/>
            <person name="Pickel B."/>
            <person name="Atanasova L."/>
            <person name="Karlsson M."/>
            <person name="Huettel B."/>
            <person name="Barry K.W."/>
            <person name="Haridas S."/>
            <person name="Chen C."/>
            <person name="Bauer D."/>
            <person name="Andreopoulos W."/>
            <person name="Pangilinan J."/>
            <person name="LaButti K."/>
            <person name="Riley R."/>
            <person name="Lipzen A."/>
            <person name="Clum A."/>
            <person name="Drula E."/>
            <person name="Henrissat B."/>
            <person name="Kohler A."/>
            <person name="Grigoriev I.V."/>
            <person name="Martin F.M."/>
            <person name="Hacquard S."/>
        </authorList>
    </citation>
    <scope>NUCLEOTIDE SEQUENCE</scope>
    <source>
        <strain evidence="2">MPI-CAGE-CH-0235</strain>
    </source>
</reference>
<dbReference type="AlphaFoldDB" id="A0A8K0SWA5"/>
<dbReference type="EMBL" id="JAGPNK010000003">
    <property type="protein sequence ID" value="KAH7324567.1"/>
    <property type="molecule type" value="Genomic_DNA"/>
</dbReference>
<protein>
    <submittedName>
        <fullName evidence="2">Uncharacterized protein</fullName>
    </submittedName>
</protein>
<evidence type="ECO:0000256" key="1">
    <source>
        <dbReference type="SAM" id="Phobius"/>
    </source>
</evidence>
<evidence type="ECO:0000313" key="2">
    <source>
        <dbReference type="EMBL" id="KAH7324567.1"/>
    </source>
</evidence>
<dbReference type="Proteomes" id="UP000813444">
    <property type="component" value="Unassembled WGS sequence"/>
</dbReference>
<proteinExistence type="predicted"/>
<gene>
    <name evidence="2" type="ORF">B0I35DRAFT_475803</name>
</gene>
<keyword evidence="1" id="KW-0472">Membrane</keyword>
<keyword evidence="3" id="KW-1185">Reference proteome</keyword>
<sequence length="564" mass="64892">MAGQPVVWHARLSNNEWDTLRQRIWGWQAPGPNPPTWQSVKSSLDSLFVLKPRLDEELIEDLDQLYEFIDVLKYELQQDPDELIRWIWARASYDAWALIELRFEFLRNMKAANSNNPAAVWGVLRRRLRIFDQQIVQDQDKVHGFLRSVELALRVWLMMYHGGAGGVLPEGEVPHDWPPPGDMKGTGLLRGLEDLTEILYSIIRQGYRYQFDPVQRFVAQVDAAELEEAERRLIGLNNERPRRGRIEDFDPLSKGWYLESFGQYLHLSCRQILGQSDMATDDRLFAEYFTLDDIRRIGHFRIIFTDSLFQHLRIVRRRDRSFRPTVYFFRHASILEHLSDHGPTEWYRKLARETLLTMALLVPGDPAFGQSVWFKRVIKESSANENDLPVDAAIGEQLRRFQSWQARRVSNFDYWKKRLLILEEEFQSTSTWSITSWWYDRRKGREWVAFWIQLIGFILALVALILAVVSALVAALQAIDANDYARQANGLASLANEYASNASTSDSADVNATTTVFTFTTIQLAGTTTFIGTNINQINNVNSFPTIGGNGGAEIMPATATPSL</sequence>
<keyword evidence="1" id="KW-1133">Transmembrane helix</keyword>
<evidence type="ECO:0000313" key="3">
    <source>
        <dbReference type="Proteomes" id="UP000813444"/>
    </source>
</evidence>
<accession>A0A8K0SWA5</accession>
<dbReference type="OrthoDB" id="5428890at2759"/>
<keyword evidence="1" id="KW-0812">Transmembrane</keyword>
<name>A0A8K0SWA5_9HYPO</name>
<comment type="caution">
    <text evidence="2">The sequence shown here is derived from an EMBL/GenBank/DDBJ whole genome shotgun (WGS) entry which is preliminary data.</text>
</comment>
<feature type="transmembrane region" description="Helical" evidence="1">
    <location>
        <begin position="450"/>
        <end position="476"/>
    </location>
</feature>
<organism evidence="2 3">
    <name type="scientific">Stachybotrys elegans</name>
    <dbReference type="NCBI Taxonomy" id="80388"/>
    <lineage>
        <taxon>Eukaryota</taxon>
        <taxon>Fungi</taxon>
        <taxon>Dikarya</taxon>
        <taxon>Ascomycota</taxon>
        <taxon>Pezizomycotina</taxon>
        <taxon>Sordariomycetes</taxon>
        <taxon>Hypocreomycetidae</taxon>
        <taxon>Hypocreales</taxon>
        <taxon>Stachybotryaceae</taxon>
        <taxon>Stachybotrys</taxon>
    </lineage>
</organism>